<dbReference type="Proteomes" id="UP000325292">
    <property type="component" value="Chromosome"/>
</dbReference>
<dbReference type="CDD" id="cd01014">
    <property type="entry name" value="nicotinamidase_related"/>
    <property type="match status" value="1"/>
</dbReference>
<organism evidence="4 5">
    <name type="scientific">Sulfobacillus thermotolerans</name>
    <dbReference type="NCBI Taxonomy" id="338644"/>
    <lineage>
        <taxon>Bacteria</taxon>
        <taxon>Bacillati</taxon>
        <taxon>Bacillota</taxon>
        <taxon>Clostridia</taxon>
        <taxon>Eubacteriales</taxon>
        <taxon>Clostridiales Family XVII. Incertae Sedis</taxon>
        <taxon>Sulfobacillus</taxon>
    </lineage>
</organism>
<dbReference type="SUPFAM" id="SSF52499">
    <property type="entry name" value="Isochorismatase-like hydrolases"/>
    <property type="match status" value="1"/>
</dbReference>
<dbReference type="RefSeq" id="WP_158246233.1">
    <property type="nucleotide sequence ID" value="NZ_CP133983.1"/>
</dbReference>
<dbReference type="EMBL" id="CP019454">
    <property type="protein sequence ID" value="AUW93459.1"/>
    <property type="molecule type" value="Genomic_DNA"/>
</dbReference>
<gene>
    <name evidence="4" type="ORF">BXT84_05440</name>
</gene>
<reference evidence="4 5" key="1">
    <citation type="journal article" date="2019" name="Sci. Rep.">
        <title>Sulfobacillus thermotolerans: new insights into resistance and metabolic capacities of acidophilic chemolithotrophs.</title>
        <authorList>
            <person name="Panyushkina A.E."/>
            <person name="Babenko V.V."/>
            <person name="Nikitina A.S."/>
            <person name="Selezneva O.V."/>
            <person name="Tsaplina I.A."/>
            <person name="Letarova M.A."/>
            <person name="Kostryukova E.S."/>
            <person name="Letarov A.V."/>
        </authorList>
    </citation>
    <scope>NUCLEOTIDE SEQUENCE [LARGE SCALE GENOMIC DNA]</scope>
    <source>
        <strain evidence="4 5">Kr1</strain>
    </source>
</reference>
<keyword evidence="2" id="KW-0378">Hydrolase</keyword>
<evidence type="ECO:0000259" key="3">
    <source>
        <dbReference type="Pfam" id="PF00857"/>
    </source>
</evidence>
<evidence type="ECO:0000256" key="2">
    <source>
        <dbReference type="ARBA" id="ARBA00022801"/>
    </source>
</evidence>
<comment type="similarity">
    <text evidence="1">Belongs to the isochorismatase family.</text>
</comment>
<keyword evidence="5" id="KW-1185">Reference proteome</keyword>
<evidence type="ECO:0000313" key="4">
    <source>
        <dbReference type="EMBL" id="AUW93459.1"/>
    </source>
</evidence>
<dbReference type="InterPro" id="IPR000868">
    <property type="entry name" value="Isochorismatase-like_dom"/>
</dbReference>
<dbReference type="Pfam" id="PF00857">
    <property type="entry name" value="Isochorismatase"/>
    <property type="match status" value="1"/>
</dbReference>
<feature type="domain" description="Isochorismatase-like" evidence="3">
    <location>
        <begin position="3"/>
        <end position="148"/>
    </location>
</feature>
<evidence type="ECO:0000313" key="5">
    <source>
        <dbReference type="Proteomes" id="UP000325292"/>
    </source>
</evidence>
<dbReference type="InterPro" id="IPR050272">
    <property type="entry name" value="Isochorismatase-like_hydrls"/>
</dbReference>
<protein>
    <recommendedName>
        <fullName evidence="3">Isochorismatase-like domain-containing protein</fullName>
    </recommendedName>
</protein>
<name>A0ABM6RPT8_9FIRM</name>
<accession>A0ABM6RPT8</accession>
<proteinExistence type="inferred from homology"/>
<evidence type="ECO:0000256" key="1">
    <source>
        <dbReference type="ARBA" id="ARBA00006336"/>
    </source>
</evidence>
<dbReference type="InterPro" id="IPR036380">
    <property type="entry name" value="Isochorismatase-like_sf"/>
</dbReference>
<dbReference type="Gene3D" id="3.40.50.850">
    <property type="entry name" value="Isochorismatase-like"/>
    <property type="match status" value="1"/>
</dbReference>
<dbReference type="PANTHER" id="PTHR43540">
    <property type="entry name" value="PEROXYUREIDOACRYLATE/UREIDOACRYLATE AMIDOHYDROLASE-RELATED"/>
    <property type="match status" value="1"/>
</dbReference>
<sequence length="185" mass="20461">MQAALIIIDAQQEYFAPHGQWVVKGGAESLVQIQRLLSVWRENQGVVVHVVHEALDPGSPVFRLGSPGVLMHPDIKVMPNERLVTKHFPGAFTQTPLDAYLRYAGVDTVVITGYQTHHCCDATTRQARERGFQVIFVGDATGTRDLELRGETVRAEDVQRVTLAAMTGFAEVLNAEETIARLNNE</sequence>